<reference evidence="1" key="2">
    <citation type="submission" date="2020-02" db="EMBL/GenBank/DDBJ databases">
        <authorList>
            <person name="Gilchrist C.L.M."/>
            <person name="Chooi Y.-H."/>
        </authorList>
    </citation>
    <scope>NUCLEOTIDE SEQUENCE</scope>
    <source>
        <strain evidence="1">MST-FP2251</strain>
    </source>
</reference>
<dbReference type="EMBL" id="VCAU01000007">
    <property type="protein sequence ID" value="KAF9893430.1"/>
    <property type="molecule type" value="Genomic_DNA"/>
</dbReference>
<reference evidence="1" key="1">
    <citation type="journal article" date="2019" name="Beilstein J. Org. Chem.">
        <title>Nanangenines: drimane sesquiterpenoids as the dominant metabolite cohort of a novel Australian fungus, Aspergillus nanangensis.</title>
        <authorList>
            <person name="Lacey H.J."/>
            <person name="Gilchrist C.L.M."/>
            <person name="Crombie A."/>
            <person name="Kalaitzis J.A."/>
            <person name="Vuong D."/>
            <person name="Rutledge P.J."/>
            <person name="Turner P."/>
            <person name="Pitt J.I."/>
            <person name="Lacey E."/>
            <person name="Chooi Y.H."/>
            <person name="Piggott A.M."/>
        </authorList>
    </citation>
    <scope>NUCLEOTIDE SEQUENCE</scope>
    <source>
        <strain evidence="1">MST-FP2251</strain>
    </source>
</reference>
<keyword evidence="2" id="KW-1185">Reference proteome</keyword>
<evidence type="ECO:0008006" key="3">
    <source>
        <dbReference type="Google" id="ProtNLM"/>
    </source>
</evidence>
<dbReference type="PANTHER" id="PTHR11799:SF20">
    <property type="entry name" value="SMP-30_GLUCONOLACTONASE_LRE-LIKE REGION DOMAIN-CONTAINING PROTEIN"/>
    <property type="match status" value="1"/>
</dbReference>
<dbReference type="InterPro" id="IPR011042">
    <property type="entry name" value="6-blade_b-propeller_TolB-like"/>
</dbReference>
<accession>A0AAD4CVE4</accession>
<organism evidence="1 2">
    <name type="scientific">Aspergillus nanangensis</name>
    <dbReference type="NCBI Taxonomy" id="2582783"/>
    <lineage>
        <taxon>Eukaryota</taxon>
        <taxon>Fungi</taxon>
        <taxon>Dikarya</taxon>
        <taxon>Ascomycota</taxon>
        <taxon>Pezizomycotina</taxon>
        <taxon>Eurotiomycetes</taxon>
        <taxon>Eurotiomycetidae</taxon>
        <taxon>Eurotiales</taxon>
        <taxon>Aspergillaceae</taxon>
        <taxon>Aspergillus</taxon>
        <taxon>Aspergillus subgen. Circumdati</taxon>
    </lineage>
</organism>
<evidence type="ECO:0000313" key="2">
    <source>
        <dbReference type="Proteomes" id="UP001194746"/>
    </source>
</evidence>
<dbReference type="Gene3D" id="2.120.10.30">
    <property type="entry name" value="TolB, C-terminal domain"/>
    <property type="match status" value="1"/>
</dbReference>
<protein>
    <recommendedName>
        <fullName evidence="3">Calcium-dependent phosphotriesterase</fullName>
    </recommendedName>
</protein>
<dbReference type="Proteomes" id="UP001194746">
    <property type="component" value="Unassembled WGS sequence"/>
</dbReference>
<comment type="caution">
    <text evidence="1">The sequence shown here is derived from an EMBL/GenBank/DDBJ whole genome shotgun (WGS) entry which is preliminary data.</text>
</comment>
<dbReference type="PANTHER" id="PTHR11799">
    <property type="entry name" value="PARAOXONASE"/>
    <property type="match status" value="1"/>
</dbReference>
<proteinExistence type="predicted"/>
<gene>
    <name evidence="1" type="ORF">FE257_010742</name>
</gene>
<name>A0AAD4CVE4_ASPNN</name>
<sequence length="418" mass="44996">MALKATLIALLAITVGIYKIYLHDLVVLVSGIGRVIQPLSDFPQYQCHRLTHPLLESCEDLWLDHTSRKLYAACSNPAVRAAWSPGGNTYDLAGRAAGGGATDHITVLDIDHPGADGLHGVRALPFRDQHGSAGQEVDLHGFDARVIDHGRRLRFWLINHRPPMDGLTGELLEDATGVGANSTVEIYDLDVRGGADHLVHVKTILADAIVSPNNLVVVDDEGDFLVTNDHTTRASTSMALGLFLGLGSVSYCSSESGECHFASTGKVYLPNGITRNPASGLVYLAESGTGSVTVHQLTEDRRLVKIDQVPLGMSLDNVSIDPEGNVFAAAFPDIRQFMKAFHDPYGTVAPSTVMMIRKRKDMDGTSGGKDRYEVVKVVEDRDAEVLPTTTTAVQDPVSGRLFLGGVSSTFLGVCERQT</sequence>
<dbReference type="InterPro" id="IPR051288">
    <property type="entry name" value="Serum_paraoxonase/arylesterase"/>
</dbReference>
<dbReference type="SUPFAM" id="SSF63829">
    <property type="entry name" value="Calcium-dependent phosphotriesterase"/>
    <property type="match status" value="1"/>
</dbReference>
<evidence type="ECO:0000313" key="1">
    <source>
        <dbReference type="EMBL" id="KAF9893430.1"/>
    </source>
</evidence>
<dbReference type="AlphaFoldDB" id="A0AAD4CVE4"/>